<organism evidence="1 2">
    <name type="scientific">Scleroderma citrinum Foug A</name>
    <dbReference type="NCBI Taxonomy" id="1036808"/>
    <lineage>
        <taxon>Eukaryota</taxon>
        <taxon>Fungi</taxon>
        <taxon>Dikarya</taxon>
        <taxon>Basidiomycota</taxon>
        <taxon>Agaricomycotina</taxon>
        <taxon>Agaricomycetes</taxon>
        <taxon>Agaricomycetidae</taxon>
        <taxon>Boletales</taxon>
        <taxon>Sclerodermatineae</taxon>
        <taxon>Sclerodermataceae</taxon>
        <taxon>Scleroderma</taxon>
    </lineage>
</organism>
<evidence type="ECO:0000313" key="2">
    <source>
        <dbReference type="Proteomes" id="UP000053989"/>
    </source>
</evidence>
<evidence type="ECO:0000313" key="1">
    <source>
        <dbReference type="EMBL" id="KIM68269.1"/>
    </source>
</evidence>
<gene>
    <name evidence="1" type="ORF">SCLCIDRAFT_1209685</name>
</gene>
<feature type="non-terminal residue" evidence="1">
    <location>
        <position position="241"/>
    </location>
</feature>
<dbReference type="STRING" id="1036808.A0A0C3EJ58"/>
<reference evidence="1 2" key="1">
    <citation type="submission" date="2014-04" db="EMBL/GenBank/DDBJ databases">
        <authorList>
            <consortium name="DOE Joint Genome Institute"/>
            <person name="Kuo A."/>
            <person name="Kohler A."/>
            <person name="Nagy L.G."/>
            <person name="Floudas D."/>
            <person name="Copeland A."/>
            <person name="Barry K.W."/>
            <person name="Cichocki N."/>
            <person name="Veneault-Fourrey C."/>
            <person name="LaButti K."/>
            <person name="Lindquist E.A."/>
            <person name="Lipzen A."/>
            <person name="Lundell T."/>
            <person name="Morin E."/>
            <person name="Murat C."/>
            <person name="Sun H."/>
            <person name="Tunlid A."/>
            <person name="Henrissat B."/>
            <person name="Grigoriev I.V."/>
            <person name="Hibbett D.S."/>
            <person name="Martin F."/>
            <person name="Nordberg H.P."/>
            <person name="Cantor M.N."/>
            <person name="Hua S.X."/>
        </authorList>
    </citation>
    <scope>NUCLEOTIDE SEQUENCE [LARGE SCALE GENOMIC DNA]</scope>
    <source>
        <strain evidence="1 2">Foug A</strain>
    </source>
</reference>
<sequence>MDLLWPNAGQSARACTVHEEAWIMQTSCVMWKSSRMYGVKLEVFRDLGFGNVSSQWTGFDVDGTDDPNRDWRGLMMRHCPSMQGDCELLVDGVSVKFSCAPNYIKLGDYGHLTDSEDFCCEGNLFTDPESLSLKANITPRQLKISERGGRQRESDVVKAYFRGGSTELYKPLGLSLPSNDYFKSLLVSISTRLTNRYLITMVIQCPPDPRRPGSDTTHWCNIAKPFVWHRNEDAGSGGGAV</sequence>
<accession>A0A0C3EJ58</accession>
<dbReference type="Proteomes" id="UP000053989">
    <property type="component" value="Unassembled WGS sequence"/>
</dbReference>
<reference evidence="2" key="2">
    <citation type="submission" date="2015-01" db="EMBL/GenBank/DDBJ databases">
        <title>Evolutionary Origins and Diversification of the Mycorrhizal Mutualists.</title>
        <authorList>
            <consortium name="DOE Joint Genome Institute"/>
            <consortium name="Mycorrhizal Genomics Consortium"/>
            <person name="Kohler A."/>
            <person name="Kuo A."/>
            <person name="Nagy L.G."/>
            <person name="Floudas D."/>
            <person name="Copeland A."/>
            <person name="Barry K.W."/>
            <person name="Cichocki N."/>
            <person name="Veneault-Fourrey C."/>
            <person name="LaButti K."/>
            <person name="Lindquist E.A."/>
            <person name="Lipzen A."/>
            <person name="Lundell T."/>
            <person name="Morin E."/>
            <person name="Murat C."/>
            <person name="Riley R."/>
            <person name="Ohm R."/>
            <person name="Sun H."/>
            <person name="Tunlid A."/>
            <person name="Henrissat B."/>
            <person name="Grigoriev I.V."/>
            <person name="Hibbett D.S."/>
            <person name="Martin F."/>
        </authorList>
    </citation>
    <scope>NUCLEOTIDE SEQUENCE [LARGE SCALE GENOMIC DNA]</scope>
    <source>
        <strain evidence="2">Foug A</strain>
    </source>
</reference>
<dbReference type="AlphaFoldDB" id="A0A0C3EJ58"/>
<dbReference type="EMBL" id="KN822010">
    <property type="protein sequence ID" value="KIM68269.1"/>
    <property type="molecule type" value="Genomic_DNA"/>
</dbReference>
<dbReference type="InParanoid" id="A0A0C3EJ58"/>
<protein>
    <submittedName>
        <fullName evidence="1">Uncharacterized protein</fullName>
    </submittedName>
</protein>
<proteinExistence type="predicted"/>
<dbReference type="OrthoDB" id="2688287at2759"/>
<name>A0A0C3EJ58_9AGAM</name>
<dbReference type="HOGENOM" id="CLU_044807_0_0_1"/>
<keyword evidence="2" id="KW-1185">Reference proteome</keyword>